<dbReference type="SUPFAM" id="SSF51735">
    <property type="entry name" value="NAD(P)-binding Rossmann-fold domains"/>
    <property type="match status" value="1"/>
</dbReference>
<name>A0A9D1W992_9SPHI</name>
<evidence type="ECO:0000256" key="3">
    <source>
        <dbReference type="ARBA" id="ARBA00023002"/>
    </source>
</evidence>
<keyword evidence="3" id="KW-0560">Oxidoreductase</keyword>
<proteinExistence type="predicted"/>
<dbReference type="PANTHER" id="PTHR35330:SF1">
    <property type="entry name" value="SIROHEME BIOSYNTHESIS PROTEIN MET8"/>
    <property type="match status" value="1"/>
</dbReference>
<comment type="catalytic activity">
    <reaction evidence="6">
        <text>precorrin-2 + NAD(+) = sirohydrochlorin + NADH + 2 H(+)</text>
        <dbReference type="Rhea" id="RHEA:15613"/>
        <dbReference type="ChEBI" id="CHEBI:15378"/>
        <dbReference type="ChEBI" id="CHEBI:57540"/>
        <dbReference type="ChEBI" id="CHEBI:57945"/>
        <dbReference type="ChEBI" id="CHEBI:58351"/>
        <dbReference type="ChEBI" id="CHEBI:58827"/>
        <dbReference type="EC" id="1.3.1.76"/>
    </reaction>
</comment>
<evidence type="ECO:0000313" key="9">
    <source>
        <dbReference type="Proteomes" id="UP000824156"/>
    </source>
</evidence>
<dbReference type="InterPro" id="IPR028161">
    <property type="entry name" value="Met8-like"/>
</dbReference>
<dbReference type="InterPro" id="IPR036291">
    <property type="entry name" value="NAD(P)-bd_dom_sf"/>
</dbReference>
<comment type="pathway">
    <text evidence="1">Porphyrin-containing compound metabolism; siroheme biosynthesis; sirohydrochlorin from precorrin-2: step 1/1.</text>
</comment>
<sequence length="196" mass="21612">MKPQENTLFPVFLKLENLHTLVVGGGNVGLEKISALLNNAPKAKVTLIGLTISEELKAYVQPFPNVKLLEKAFSANDLDGIDLVIVGTNSTKINQAIHAQAKEKGLLVNVADTPHICDFYLGSIVQKGNLKIAISTNGQSPTLAKRMRELLTEVLPDEIHNVLYNLRSIRDSMKGDFAYKMKKLNEITSVFVEDKK</sequence>
<keyword evidence="5" id="KW-0627">Porphyrin biosynthesis</keyword>
<evidence type="ECO:0000256" key="2">
    <source>
        <dbReference type="ARBA" id="ARBA00012400"/>
    </source>
</evidence>
<accession>A0A9D1W992</accession>
<protein>
    <recommendedName>
        <fullName evidence="2">precorrin-2 dehydrogenase</fullName>
        <ecNumber evidence="2">1.3.1.76</ecNumber>
    </recommendedName>
</protein>
<dbReference type="Gene3D" id="3.40.50.720">
    <property type="entry name" value="NAD(P)-binding Rossmann-like Domain"/>
    <property type="match status" value="1"/>
</dbReference>
<dbReference type="Proteomes" id="UP000824156">
    <property type="component" value="Unassembled WGS sequence"/>
</dbReference>
<dbReference type="NCBIfam" id="TIGR01470">
    <property type="entry name" value="cysG_Nterm"/>
    <property type="match status" value="1"/>
</dbReference>
<dbReference type="GO" id="GO:0019354">
    <property type="term" value="P:siroheme biosynthetic process"/>
    <property type="evidence" value="ECO:0007669"/>
    <property type="project" value="InterPro"/>
</dbReference>
<feature type="domain" description="Siroheme synthase central" evidence="7">
    <location>
        <begin position="128"/>
        <end position="152"/>
    </location>
</feature>
<dbReference type="AlphaFoldDB" id="A0A9D1W992"/>
<gene>
    <name evidence="8" type="ORF">H9853_06730</name>
</gene>
<dbReference type="Pfam" id="PF14824">
    <property type="entry name" value="Sirohm_synth_M"/>
    <property type="match status" value="1"/>
</dbReference>
<dbReference type="GO" id="GO:0004325">
    <property type="term" value="F:ferrochelatase activity"/>
    <property type="evidence" value="ECO:0007669"/>
    <property type="project" value="InterPro"/>
</dbReference>
<reference evidence="8" key="1">
    <citation type="journal article" date="2021" name="PeerJ">
        <title>Extensive microbial diversity within the chicken gut microbiome revealed by metagenomics and culture.</title>
        <authorList>
            <person name="Gilroy R."/>
            <person name="Ravi A."/>
            <person name="Getino M."/>
            <person name="Pursley I."/>
            <person name="Horton D.L."/>
            <person name="Alikhan N.F."/>
            <person name="Baker D."/>
            <person name="Gharbi K."/>
            <person name="Hall N."/>
            <person name="Watson M."/>
            <person name="Adriaenssens E.M."/>
            <person name="Foster-Nyarko E."/>
            <person name="Jarju S."/>
            <person name="Secka A."/>
            <person name="Antonio M."/>
            <person name="Oren A."/>
            <person name="Chaudhuri R.R."/>
            <person name="La Ragione R."/>
            <person name="Hildebrand F."/>
            <person name="Pallen M.J."/>
        </authorList>
    </citation>
    <scope>NUCLEOTIDE SEQUENCE</scope>
    <source>
        <strain evidence="8">1719</strain>
    </source>
</reference>
<dbReference type="Pfam" id="PF13241">
    <property type="entry name" value="NAD_binding_7"/>
    <property type="match status" value="1"/>
</dbReference>
<evidence type="ECO:0000256" key="6">
    <source>
        <dbReference type="ARBA" id="ARBA00047561"/>
    </source>
</evidence>
<keyword evidence="4" id="KW-0520">NAD</keyword>
<dbReference type="SUPFAM" id="SSF75615">
    <property type="entry name" value="Siroheme synthase middle domains-like"/>
    <property type="match status" value="1"/>
</dbReference>
<evidence type="ECO:0000259" key="7">
    <source>
        <dbReference type="Pfam" id="PF14824"/>
    </source>
</evidence>
<dbReference type="EMBL" id="DXEZ01000188">
    <property type="protein sequence ID" value="HIX54702.1"/>
    <property type="molecule type" value="Genomic_DNA"/>
</dbReference>
<dbReference type="EC" id="1.3.1.76" evidence="2"/>
<reference evidence="8" key="2">
    <citation type="submission" date="2021-04" db="EMBL/GenBank/DDBJ databases">
        <authorList>
            <person name="Gilroy R."/>
        </authorList>
    </citation>
    <scope>NUCLEOTIDE SEQUENCE</scope>
    <source>
        <strain evidence="8">1719</strain>
    </source>
</reference>
<evidence type="ECO:0000256" key="4">
    <source>
        <dbReference type="ARBA" id="ARBA00023027"/>
    </source>
</evidence>
<dbReference type="InterPro" id="IPR006367">
    <property type="entry name" value="Sirohaem_synthase_N"/>
</dbReference>
<evidence type="ECO:0000313" key="8">
    <source>
        <dbReference type="EMBL" id="HIX54702.1"/>
    </source>
</evidence>
<dbReference type="Gene3D" id="3.30.160.110">
    <property type="entry name" value="Siroheme synthase, domain 2"/>
    <property type="match status" value="1"/>
</dbReference>
<dbReference type="GO" id="GO:0043115">
    <property type="term" value="F:precorrin-2 dehydrogenase activity"/>
    <property type="evidence" value="ECO:0007669"/>
    <property type="project" value="UniProtKB-EC"/>
</dbReference>
<evidence type="ECO:0000256" key="1">
    <source>
        <dbReference type="ARBA" id="ARBA00005010"/>
    </source>
</evidence>
<organism evidence="8 9">
    <name type="scientific">Candidatus Sphingobacterium stercoripullorum</name>
    <dbReference type="NCBI Taxonomy" id="2838759"/>
    <lineage>
        <taxon>Bacteria</taxon>
        <taxon>Pseudomonadati</taxon>
        <taxon>Bacteroidota</taxon>
        <taxon>Sphingobacteriia</taxon>
        <taxon>Sphingobacteriales</taxon>
        <taxon>Sphingobacteriaceae</taxon>
        <taxon>Sphingobacterium</taxon>
    </lineage>
</organism>
<dbReference type="PANTHER" id="PTHR35330">
    <property type="entry name" value="SIROHEME BIOSYNTHESIS PROTEIN MET8"/>
    <property type="match status" value="1"/>
</dbReference>
<dbReference type="InterPro" id="IPR028281">
    <property type="entry name" value="Sirohaem_synthase_central"/>
</dbReference>
<evidence type="ECO:0000256" key="5">
    <source>
        <dbReference type="ARBA" id="ARBA00023244"/>
    </source>
</evidence>
<comment type="caution">
    <text evidence="8">The sequence shown here is derived from an EMBL/GenBank/DDBJ whole genome shotgun (WGS) entry which is preliminary data.</text>
</comment>